<proteinExistence type="predicted"/>
<sequence>MTRSKLRTAVAFLPFLFSLSWATLIVDTIKAKALTCEPVLLQWQGGKSESSWFPPRKHSLTCCSLYLKPSFKYRSVRWRACRDPRSGH</sequence>
<protein>
    <recommendedName>
        <fullName evidence="4">Secreted protein</fullName>
    </recommendedName>
</protein>
<feature type="signal peptide" evidence="1">
    <location>
        <begin position="1"/>
        <end position="22"/>
    </location>
</feature>
<dbReference type="EMBL" id="JARKIF010000007">
    <property type="protein sequence ID" value="KAJ7634901.1"/>
    <property type="molecule type" value="Genomic_DNA"/>
</dbReference>
<keyword evidence="1" id="KW-0732">Signal</keyword>
<evidence type="ECO:0000313" key="2">
    <source>
        <dbReference type="EMBL" id="KAJ7634901.1"/>
    </source>
</evidence>
<dbReference type="AlphaFoldDB" id="A0AAD7BZD8"/>
<evidence type="ECO:0008006" key="4">
    <source>
        <dbReference type="Google" id="ProtNLM"/>
    </source>
</evidence>
<dbReference type="Proteomes" id="UP001221142">
    <property type="component" value="Unassembled WGS sequence"/>
</dbReference>
<keyword evidence="3" id="KW-1185">Reference proteome</keyword>
<name>A0AAD7BZD8_9AGAR</name>
<accession>A0AAD7BZD8</accession>
<reference evidence="2" key="1">
    <citation type="submission" date="2023-03" db="EMBL/GenBank/DDBJ databases">
        <title>Massive genome expansion in bonnet fungi (Mycena s.s.) driven by repeated elements and novel gene families across ecological guilds.</title>
        <authorList>
            <consortium name="Lawrence Berkeley National Laboratory"/>
            <person name="Harder C.B."/>
            <person name="Miyauchi S."/>
            <person name="Viragh M."/>
            <person name="Kuo A."/>
            <person name="Thoen E."/>
            <person name="Andreopoulos B."/>
            <person name="Lu D."/>
            <person name="Skrede I."/>
            <person name="Drula E."/>
            <person name="Henrissat B."/>
            <person name="Morin E."/>
            <person name="Kohler A."/>
            <person name="Barry K."/>
            <person name="LaButti K."/>
            <person name="Morin E."/>
            <person name="Salamov A."/>
            <person name="Lipzen A."/>
            <person name="Mereny Z."/>
            <person name="Hegedus B."/>
            <person name="Baldrian P."/>
            <person name="Stursova M."/>
            <person name="Weitz H."/>
            <person name="Taylor A."/>
            <person name="Grigoriev I.V."/>
            <person name="Nagy L.G."/>
            <person name="Martin F."/>
            <person name="Kauserud H."/>
        </authorList>
    </citation>
    <scope>NUCLEOTIDE SEQUENCE</scope>
    <source>
        <strain evidence="2">9284</strain>
    </source>
</reference>
<comment type="caution">
    <text evidence="2">The sequence shown here is derived from an EMBL/GenBank/DDBJ whole genome shotgun (WGS) entry which is preliminary data.</text>
</comment>
<evidence type="ECO:0000256" key="1">
    <source>
        <dbReference type="SAM" id="SignalP"/>
    </source>
</evidence>
<evidence type="ECO:0000313" key="3">
    <source>
        <dbReference type="Proteomes" id="UP001221142"/>
    </source>
</evidence>
<gene>
    <name evidence="2" type="ORF">FB45DRAFT_910198</name>
</gene>
<feature type="chain" id="PRO_5042101798" description="Secreted protein" evidence="1">
    <location>
        <begin position="23"/>
        <end position="88"/>
    </location>
</feature>
<organism evidence="2 3">
    <name type="scientific">Roridomyces roridus</name>
    <dbReference type="NCBI Taxonomy" id="1738132"/>
    <lineage>
        <taxon>Eukaryota</taxon>
        <taxon>Fungi</taxon>
        <taxon>Dikarya</taxon>
        <taxon>Basidiomycota</taxon>
        <taxon>Agaricomycotina</taxon>
        <taxon>Agaricomycetes</taxon>
        <taxon>Agaricomycetidae</taxon>
        <taxon>Agaricales</taxon>
        <taxon>Marasmiineae</taxon>
        <taxon>Mycenaceae</taxon>
        <taxon>Roridomyces</taxon>
    </lineage>
</organism>